<dbReference type="GO" id="GO:0003684">
    <property type="term" value="F:damaged DNA binding"/>
    <property type="evidence" value="ECO:0007669"/>
    <property type="project" value="InterPro"/>
</dbReference>
<dbReference type="SUPFAM" id="SSF48150">
    <property type="entry name" value="DNA-glycosylase"/>
    <property type="match status" value="1"/>
</dbReference>
<feature type="domain" description="HhH-GPD" evidence="10">
    <location>
        <begin position="112"/>
        <end position="265"/>
    </location>
</feature>
<evidence type="ECO:0000256" key="8">
    <source>
        <dbReference type="ARBA" id="ARBA00023295"/>
    </source>
</evidence>
<dbReference type="PANTHER" id="PTHR10242">
    <property type="entry name" value="8-OXOGUANINE DNA GLYCOSYLASE"/>
    <property type="match status" value="1"/>
</dbReference>
<accession>A0A9D1AEW2</accession>
<comment type="similarity">
    <text evidence="1">Belongs to the type-1 OGG1 family.</text>
</comment>
<keyword evidence="4" id="KW-0378">Hydrolase</keyword>
<dbReference type="InterPro" id="IPR011257">
    <property type="entry name" value="DNA_glycosylase"/>
</dbReference>
<dbReference type="Proteomes" id="UP000886757">
    <property type="component" value="Unassembled WGS sequence"/>
</dbReference>
<evidence type="ECO:0000259" key="10">
    <source>
        <dbReference type="SMART" id="SM00478"/>
    </source>
</evidence>
<protein>
    <recommendedName>
        <fullName evidence="2">DNA-(apurinic or apyrimidinic site) lyase</fullName>
        <ecNumber evidence="2">4.2.99.18</ecNumber>
    </recommendedName>
</protein>
<dbReference type="SUPFAM" id="SSF55945">
    <property type="entry name" value="TATA-box binding protein-like"/>
    <property type="match status" value="1"/>
</dbReference>
<dbReference type="InterPro" id="IPR003265">
    <property type="entry name" value="HhH-GPD_domain"/>
</dbReference>
<dbReference type="SMART" id="SM00478">
    <property type="entry name" value="ENDO3c"/>
    <property type="match status" value="1"/>
</dbReference>
<dbReference type="Gene3D" id="3.30.310.260">
    <property type="match status" value="1"/>
</dbReference>
<dbReference type="GO" id="GO:0140078">
    <property type="term" value="F:class I DNA-(apurinic or apyrimidinic site) endonuclease activity"/>
    <property type="evidence" value="ECO:0007669"/>
    <property type="project" value="UniProtKB-EC"/>
</dbReference>
<reference evidence="11" key="2">
    <citation type="journal article" date="2021" name="PeerJ">
        <title>Extensive microbial diversity within the chicken gut microbiome revealed by metagenomics and culture.</title>
        <authorList>
            <person name="Gilroy R."/>
            <person name="Ravi A."/>
            <person name="Getino M."/>
            <person name="Pursley I."/>
            <person name="Horton D.L."/>
            <person name="Alikhan N.F."/>
            <person name="Baker D."/>
            <person name="Gharbi K."/>
            <person name="Hall N."/>
            <person name="Watson M."/>
            <person name="Adriaenssens E.M."/>
            <person name="Foster-Nyarko E."/>
            <person name="Jarju S."/>
            <person name="Secka A."/>
            <person name="Antonio M."/>
            <person name="Oren A."/>
            <person name="Chaudhuri R.R."/>
            <person name="La Ragione R."/>
            <person name="Hildebrand F."/>
            <person name="Pallen M.J."/>
        </authorList>
    </citation>
    <scope>NUCLEOTIDE SEQUENCE</scope>
    <source>
        <strain evidence="11">ChiSjej4B22-8148</strain>
    </source>
</reference>
<dbReference type="GO" id="GO:0006284">
    <property type="term" value="P:base-excision repair"/>
    <property type="evidence" value="ECO:0007669"/>
    <property type="project" value="InterPro"/>
</dbReference>
<dbReference type="PANTHER" id="PTHR10242:SF2">
    <property type="entry name" value="N-GLYCOSYLASE_DNA LYASE"/>
    <property type="match status" value="1"/>
</dbReference>
<keyword evidence="7" id="KW-0511">Multifunctional enzyme</keyword>
<comment type="caution">
    <text evidence="11">The sequence shown here is derived from an EMBL/GenBank/DDBJ whole genome shotgun (WGS) entry which is preliminary data.</text>
</comment>
<evidence type="ECO:0000256" key="6">
    <source>
        <dbReference type="ARBA" id="ARBA00023239"/>
    </source>
</evidence>
<gene>
    <name evidence="11" type="ORF">IAB31_13155</name>
</gene>
<evidence type="ECO:0000256" key="7">
    <source>
        <dbReference type="ARBA" id="ARBA00023268"/>
    </source>
</evidence>
<sequence>MVTKEIQAFDLEQICSSGQCFRMRMTEPGSFRVTAGNRGLKLSQQGKKVTFFCTEEEFETVWKSYFDLEGDYLSCLRQAVSMDEYLAGAASMAGGIRILRQDLWEMIVSFLISQQNNIPRIQRCIENLCRTYGEKRESEDFSYYTFPEPEKLGNLEEDALKECNLGYRSKYVVRSARQIAEGSFSLERLKSMGYEEARGELRKLFGVGEKVADCICLFSLHHLEAFPVDTHIRQALALHYPGGFPREKCGGKEGIFQQYIFYYELHKEKEK</sequence>
<evidence type="ECO:0000256" key="3">
    <source>
        <dbReference type="ARBA" id="ARBA00022763"/>
    </source>
</evidence>
<name>A0A9D1AEW2_9FIRM</name>
<comment type="catalytic activity">
    <reaction evidence="9">
        <text>2'-deoxyribonucleotide-(2'-deoxyribose 5'-phosphate)-2'-deoxyribonucleotide-DNA = a 3'-end 2'-deoxyribonucleotide-(2,3-dehydro-2,3-deoxyribose 5'-phosphate)-DNA + a 5'-end 5'-phospho-2'-deoxyribonucleoside-DNA + H(+)</text>
        <dbReference type="Rhea" id="RHEA:66592"/>
        <dbReference type="Rhea" id="RHEA-COMP:13180"/>
        <dbReference type="Rhea" id="RHEA-COMP:16897"/>
        <dbReference type="Rhea" id="RHEA-COMP:17067"/>
        <dbReference type="ChEBI" id="CHEBI:15378"/>
        <dbReference type="ChEBI" id="CHEBI:136412"/>
        <dbReference type="ChEBI" id="CHEBI:157695"/>
        <dbReference type="ChEBI" id="CHEBI:167181"/>
        <dbReference type="EC" id="4.2.99.18"/>
    </reaction>
</comment>
<keyword evidence="3" id="KW-0227">DNA damage</keyword>
<evidence type="ECO:0000256" key="2">
    <source>
        <dbReference type="ARBA" id="ARBA00012720"/>
    </source>
</evidence>
<dbReference type="Gene3D" id="1.10.340.30">
    <property type="entry name" value="Hypothetical protein, domain 2"/>
    <property type="match status" value="1"/>
</dbReference>
<evidence type="ECO:0000256" key="4">
    <source>
        <dbReference type="ARBA" id="ARBA00022801"/>
    </source>
</evidence>
<dbReference type="CDD" id="cd00056">
    <property type="entry name" value="ENDO3c"/>
    <property type="match status" value="1"/>
</dbReference>
<keyword evidence="6" id="KW-0456">Lyase</keyword>
<evidence type="ECO:0000256" key="5">
    <source>
        <dbReference type="ARBA" id="ARBA00023204"/>
    </source>
</evidence>
<dbReference type="EC" id="4.2.99.18" evidence="2"/>
<dbReference type="Gene3D" id="1.10.1670.10">
    <property type="entry name" value="Helix-hairpin-Helix base-excision DNA repair enzymes (C-terminal)"/>
    <property type="match status" value="1"/>
</dbReference>
<evidence type="ECO:0000313" key="11">
    <source>
        <dbReference type="EMBL" id="HIR14856.1"/>
    </source>
</evidence>
<dbReference type="GO" id="GO:0006289">
    <property type="term" value="P:nucleotide-excision repair"/>
    <property type="evidence" value="ECO:0007669"/>
    <property type="project" value="InterPro"/>
</dbReference>
<organism evidence="11 12">
    <name type="scientific">Candidatus Choladousia intestinavium</name>
    <dbReference type="NCBI Taxonomy" id="2840727"/>
    <lineage>
        <taxon>Bacteria</taxon>
        <taxon>Bacillati</taxon>
        <taxon>Bacillota</taxon>
        <taxon>Clostridia</taxon>
        <taxon>Lachnospirales</taxon>
        <taxon>Lachnospiraceae</taxon>
        <taxon>Lachnospiraceae incertae sedis</taxon>
        <taxon>Candidatus Choladousia</taxon>
    </lineage>
</organism>
<keyword evidence="8" id="KW-0326">Glycosidase</keyword>
<evidence type="ECO:0000313" key="12">
    <source>
        <dbReference type="Proteomes" id="UP000886757"/>
    </source>
</evidence>
<evidence type="ECO:0000256" key="1">
    <source>
        <dbReference type="ARBA" id="ARBA00010679"/>
    </source>
</evidence>
<dbReference type="AlphaFoldDB" id="A0A9D1AEW2"/>
<reference evidence="11" key="1">
    <citation type="submission" date="2020-10" db="EMBL/GenBank/DDBJ databases">
        <authorList>
            <person name="Gilroy R."/>
        </authorList>
    </citation>
    <scope>NUCLEOTIDE SEQUENCE</scope>
    <source>
        <strain evidence="11">ChiSjej4B22-8148</strain>
    </source>
</reference>
<dbReference type="InterPro" id="IPR052054">
    <property type="entry name" value="Oxidative_DNA_repair_enzyme"/>
</dbReference>
<dbReference type="GO" id="GO:0008534">
    <property type="term" value="F:oxidized purine nucleobase lesion DNA N-glycosylase activity"/>
    <property type="evidence" value="ECO:0007669"/>
    <property type="project" value="InterPro"/>
</dbReference>
<dbReference type="Pfam" id="PF00730">
    <property type="entry name" value="HhH-GPD"/>
    <property type="match status" value="1"/>
</dbReference>
<dbReference type="InterPro" id="IPR023170">
    <property type="entry name" value="HhH_base_excis_C"/>
</dbReference>
<evidence type="ECO:0000256" key="9">
    <source>
        <dbReference type="ARBA" id="ARBA00044632"/>
    </source>
</evidence>
<dbReference type="EMBL" id="DVGK01000155">
    <property type="protein sequence ID" value="HIR14856.1"/>
    <property type="molecule type" value="Genomic_DNA"/>
</dbReference>
<keyword evidence="5" id="KW-0234">DNA repair</keyword>
<proteinExistence type="inferred from homology"/>
<dbReference type="Pfam" id="PF07934">
    <property type="entry name" value="OGG_N"/>
    <property type="match status" value="1"/>
</dbReference>
<dbReference type="InterPro" id="IPR012904">
    <property type="entry name" value="OGG_N"/>
</dbReference>